<protein>
    <recommendedName>
        <fullName evidence="3">FimV N-terminal domain-containing protein</fullName>
    </recommendedName>
</protein>
<evidence type="ECO:0000313" key="4">
    <source>
        <dbReference type="EMBL" id="PJE79198.1"/>
    </source>
</evidence>
<feature type="domain" description="FimV N-terminal" evidence="3">
    <location>
        <begin position="24"/>
        <end position="131"/>
    </location>
</feature>
<dbReference type="EMBL" id="NSIT01000088">
    <property type="protein sequence ID" value="PJE79198.1"/>
    <property type="molecule type" value="Genomic_DNA"/>
</dbReference>
<dbReference type="Pfam" id="PF25800">
    <property type="entry name" value="FimV_N"/>
    <property type="match status" value="1"/>
</dbReference>
<organism evidence="4">
    <name type="scientific">invertebrate metagenome</name>
    <dbReference type="NCBI Taxonomy" id="1711999"/>
    <lineage>
        <taxon>unclassified sequences</taxon>
        <taxon>metagenomes</taxon>
        <taxon>organismal metagenomes</taxon>
    </lineage>
</organism>
<sequence length="841" mass="93679">MRLRTLFVAMAVTGTLLFHQAYGLGLGDIIVKSGLNQPLQAEIPLQQLDGLSAEDITSFLASEKDFIRAGISRIPNLGQLRFLVQVKPEGQSVILVTSSAPVQEPYLNFLVDVRWPKGRLFKEYTVLLDPPSRSGSSVINSWQDEDVPSEHSAYINVPKKHQLESHTFKNRQDKQDPNAIVSVTDDIEIPAGSDVSVYANNPVPALSQRLIYRVKPNDSLWVIARDLKPGKKFGIQQTMVAIHRLNPGAFIEGDMNRLERDVVLIMPTSKDIERVSQNRALWETAKHSRNWKPSTSISSYEMMSPDIPAQKYPEKRKIPISHTEQKSVTGSEPVSASPGDIIESVQEKNSGGSQHQALEHELQITREKMDFIARENRELKGNLQSLDSQLKNISRQVEEKDDRKLLQSELTVLLEKALNKQQKPDSEKEAAIFNHTSDTGKWSWLLWLLFPIGLGIGLVLSKQKSRVLKNAESTYVEVLSDDPAEPSLFKTVRQSISGIGQWLVKLWRKRTTGELKQPVVVEAVDVENVGEVSASATSDTEDDPLREVEICIAHGRFNQAVDLLHKAINKNPERLDLKKKLLEVYADDHDLKGFKALRADIDKVNMPELWEHAERLKVRFDPDAFSEEIVDDKNIPASAEKSSESVGSVNTGVDLDINLDAEADNTSEETEALNLDLTESTKPDKKSFIPDAEDDADNGLAFEPEPQLKEVTNKTEVPQSDDDDDGLAFDVSDLSLGRNDKDEADKGDEPGTDNGVMFPGEDSELGEEMVRESMSGLEEALDSEDMDFLSDEDEVATKIDLAQAYLDMGDTEGARDILGEVAEQGTEAQKQEAQDILDNMD</sequence>
<feature type="coiled-coil region" evidence="1">
    <location>
        <begin position="355"/>
        <end position="403"/>
    </location>
</feature>
<evidence type="ECO:0000259" key="3">
    <source>
        <dbReference type="Pfam" id="PF25800"/>
    </source>
</evidence>
<feature type="region of interest" description="Disordered" evidence="2">
    <location>
        <begin position="664"/>
        <end position="761"/>
    </location>
</feature>
<proteinExistence type="predicted"/>
<evidence type="ECO:0000256" key="2">
    <source>
        <dbReference type="SAM" id="MobiDB-lite"/>
    </source>
</evidence>
<comment type="caution">
    <text evidence="4">The sequence shown here is derived from an EMBL/GenBank/DDBJ whole genome shotgun (WGS) entry which is preliminary data.</text>
</comment>
<dbReference type="InterPro" id="IPR057840">
    <property type="entry name" value="FimV_N"/>
</dbReference>
<dbReference type="NCBIfam" id="TIGR03505">
    <property type="entry name" value="FimV_core"/>
    <property type="match status" value="1"/>
</dbReference>
<dbReference type="NCBIfam" id="TIGR03504">
    <property type="entry name" value="FimV_Cterm"/>
    <property type="match status" value="1"/>
</dbReference>
<reference evidence="4" key="1">
    <citation type="journal article" date="2017" name="Appl. Environ. Microbiol.">
        <title>Molecular characterization of an Endozoicomonas-like organism causing infection in king scallop Pecten maximus L.</title>
        <authorList>
            <person name="Cano I."/>
            <person name="van Aerle R."/>
            <person name="Ross S."/>
            <person name="Verner-Jeffreys D.W."/>
            <person name="Paley R.K."/>
            <person name="Rimmer G."/>
            <person name="Ryder D."/>
            <person name="Hooper P."/>
            <person name="Stone D."/>
            <person name="Feist S.W."/>
        </authorList>
    </citation>
    <scope>NUCLEOTIDE SEQUENCE</scope>
</reference>
<dbReference type="InterPro" id="IPR020011">
    <property type="entry name" value="FimV_C"/>
</dbReference>
<name>A0A2H9T7N9_9ZZZZ</name>
<feature type="region of interest" description="Disordered" evidence="2">
    <location>
        <begin position="631"/>
        <end position="650"/>
    </location>
</feature>
<evidence type="ECO:0000256" key="1">
    <source>
        <dbReference type="SAM" id="Coils"/>
    </source>
</evidence>
<dbReference type="Gene3D" id="1.20.58.2200">
    <property type="match status" value="1"/>
</dbReference>
<dbReference type="InterPro" id="IPR038440">
    <property type="entry name" value="FimV_C_sf"/>
</dbReference>
<dbReference type="CDD" id="cd00118">
    <property type="entry name" value="LysM"/>
    <property type="match status" value="1"/>
</dbReference>
<gene>
    <name evidence="4" type="ORF">CI610_01844</name>
</gene>
<feature type="compositionally biased region" description="Basic and acidic residues" evidence="2">
    <location>
        <begin position="738"/>
        <end position="749"/>
    </location>
</feature>
<dbReference type="InterPro" id="IPR018392">
    <property type="entry name" value="LysM"/>
</dbReference>
<keyword evidence="1" id="KW-0175">Coiled coil</keyword>
<dbReference type="InterPro" id="IPR020012">
    <property type="entry name" value="LysM_FimV"/>
</dbReference>
<accession>A0A2H9T7N9</accession>
<dbReference type="AlphaFoldDB" id="A0A2H9T7N9"/>
<feature type="compositionally biased region" description="Basic and acidic residues" evidence="2">
    <location>
        <begin position="679"/>
        <end position="688"/>
    </location>
</feature>